<sequence length="422" mass="46971">MYADINKPPAPLPRSELKTVESGVSLLSPLSRRGVGPGLILLLPSVDNALAIEEGVPALPLKWAEEGYTVIAVQPTAFENGIRETLDLTIEAFRKSDKCDPKDVVGLVAYGPEMWNTVAPILSEYPEIVSTVVYADSSERSSISSSSSPTVYHFAGKSEGQPLRSKSRTEYFYPAAQSFKFATPFQAHFDYNMDMLSYTRNLTLLKGEMKSPIFDLEAIWDEHTWYEFADRSVEHTMSTMVQEPYVNHIPTLTGGVGRDKLTDFYRHNFIFNNSADTELELISRTIGIDRVVDEFIFKFTHDQELDWLLPGVPPTNKYAEIPFAAVVNIRGDRLYHEHITWDQGTALAQLGLLPEYLPFPGGNLQYRVPVAGVETAMKLRARNSVPSNGMFKFSTRSVDSETVTRGKLVATVSDNGVASIAN</sequence>
<gene>
    <name evidence="1" type="ORF">BDP55DRAFT_589310</name>
</gene>
<dbReference type="PANTHER" id="PTHR38436:SF3">
    <property type="entry name" value="CARBOXYMETHYLENEBUTENOLIDASE-RELATED"/>
    <property type="match status" value="1"/>
</dbReference>
<dbReference type="InterPro" id="IPR032710">
    <property type="entry name" value="NTF2-like_dom_sf"/>
</dbReference>
<proteinExistence type="predicted"/>
<dbReference type="SUPFAM" id="SSF54427">
    <property type="entry name" value="NTF2-like"/>
    <property type="match status" value="1"/>
</dbReference>
<protein>
    <recommendedName>
        <fullName evidence="3">Carboxymethylenebutenolidase</fullName>
    </recommendedName>
</protein>
<dbReference type="InterPro" id="IPR009959">
    <property type="entry name" value="Cyclase_SnoaL-like"/>
</dbReference>
<evidence type="ECO:0000313" key="1">
    <source>
        <dbReference type="EMBL" id="KAK1671849.1"/>
    </source>
</evidence>
<name>A0AAJ0AEN1_9PEZI</name>
<dbReference type="GeneID" id="85455436"/>
<dbReference type="RefSeq" id="XP_060425852.1">
    <property type="nucleotide sequence ID" value="XM_060570910.1"/>
</dbReference>
<accession>A0AAJ0AEN1</accession>
<keyword evidence="2" id="KW-1185">Reference proteome</keyword>
<reference evidence="1" key="1">
    <citation type="submission" date="2021-06" db="EMBL/GenBank/DDBJ databases">
        <title>Comparative genomics, transcriptomics and evolutionary studies reveal genomic signatures of adaptation to plant cell wall in hemibiotrophic fungi.</title>
        <authorList>
            <consortium name="DOE Joint Genome Institute"/>
            <person name="Baroncelli R."/>
            <person name="Diaz J.F."/>
            <person name="Benocci T."/>
            <person name="Peng M."/>
            <person name="Battaglia E."/>
            <person name="Haridas S."/>
            <person name="Andreopoulos W."/>
            <person name="Labutti K."/>
            <person name="Pangilinan J."/>
            <person name="Floch G.L."/>
            <person name="Makela M.R."/>
            <person name="Henrissat B."/>
            <person name="Grigoriev I.V."/>
            <person name="Crouch J.A."/>
            <person name="De Vries R.P."/>
            <person name="Sukno S.A."/>
            <person name="Thon M.R."/>
        </authorList>
    </citation>
    <scope>NUCLEOTIDE SEQUENCE</scope>
    <source>
        <strain evidence="1">CBS 193.32</strain>
    </source>
</reference>
<organism evidence="1 2">
    <name type="scientific">Colletotrichum godetiae</name>
    <dbReference type="NCBI Taxonomy" id="1209918"/>
    <lineage>
        <taxon>Eukaryota</taxon>
        <taxon>Fungi</taxon>
        <taxon>Dikarya</taxon>
        <taxon>Ascomycota</taxon>
        <taxon>Pezizomycotina</taxon>
        <taxon>Sordariomycetes</taxon>
        <taxon>Hypocreomycetidae</taxon>
        <taxon>Glomerellales</taxon>
        <taxon>Glomerellaceae</taxon>
        <taxon>Colletotrichum</taxon>
        <taxon>Colletotrichum acutatum species complex</taxon>
    </lineage>
</organism>
<evidence type="ECO:0008006" key="3">
    <source>
        <dbReference type="Google" id="ProtNLM"/>
    </source>
</evidence>
<comment type="caution">
    <text evidence="1">The sequence shown here is derived from an EMBL/GenBank/DDBJ whole genome shotgun (WGS) entry which is preliminary data.</text>
</comment>
<dbReference type="Gene3D" id="3.10.450.50">
    <property type="match status" value="1"/>
</dbReference>
<evidence type="ECO:0000313" key="2">
    <source>
        <dbReference type="Proteomes" id="UP001224890"/>
    </source>
</evidence>
<dbReference type="Proteomes" id="UP001224890">
    <property type="component" value="Unassembled WGS sequence"/>
</dbReference>
<dbReference type="EMBL" id="JAHMHR010000043">
    <property type="protein sequence ID" value="KAK1671849.1"/>
    <property type="molecule type" value="Genomic_DNA"/>
</dbReference>
<dbReference type="GO" id="GO:0030638">
    <property type="term" value="P:polyketide metabolic process"/>
    <property type="evidence" value="ECO:0007669"/>
    <property type="project" value="InterPro"/>
</dbReference>
<dbReference type="AlphaFoldDB" id="A0AAJ0AEN1"/>
<dbReference type="PANTHER" id="PTHR38436">
    <property type="entry name" value="POLYKETIDE CYCLASE SNOAL-LIKE DOMAIN"/>
    <property type="match status" value="1"/>
</dbReference>